<protein>
    <recommendedName>
        <fullName evidence="4">Reverse transcriptase domain-containing protein</fullName>
    </recommendedName>
</protein>
<accession>A0A4C1VH65</accession>
<evidence type="ECO:0008006" key="4">
    <source>
        <dbReference type="Google" id="ProtNLM"/>
    </source>
</evidence>
<feature type="region of interest" description="Disordered" evidence="1">
    <location>
        <begin position="12"/>
        <end position="59"/>
    </location>
</feature>
<name>A0A4C1VH65_EUMVA</name>
<proteinExistence type="predicted"/>
<keyword evidence="3" id="KW-1185">Reference proteome</keyword>
<sequence>MYIFGFPPEVQLQRPAHTPARPPGASSGNRKSLSCPSSSAAARRERFGPSLGGRDAGFVGQETKALDKARAGRPSLQKMVNKMNDCVKKRGIKVNVGKTKVMVFERAKNTTECNILIEGEKVEQVKEFAYSGSLFTNRDKHDSDIERSGNKLIIFKVATHMIIAYC</sequence>
<comment type="caution">
    <text evidence="2">The sequence shown here is derived from an EMBL/GenBank/DDBJ whole genome shotgun (WGS) entry which is preliminary data.</text>
</comment>
<feature type="compositionally biased region" description="Polar residues" evidence="1">
    <location>
        <begin position="26"/>
        <end position="40"/>
    </location>
</feature>
<dbReference type="EMBL" id="BGZK01000337">
    <property type="protein sequence ID" value="GBP37682.1"/>
    <property type="molecule type" value="Genomic_DNA"/>
</dbReference>
<dbReference type="AlphaFoldDB" id="A0A4C1VH65"/>
<gene>
    <name evidence="2" type="ORF">EVAR_23731_1</name>
</gene>
<organism evidence="2 3">
    <name type="scientific">Eumeta variegata</name>
    <name type="common">Bagworm moth</name>
    <name type="synonym">Eumeta japonica</name>
    <dbReference type="NCBI Taxonomy" id="151549"/>
    <lineage>
        <taxon>Eukaryota</taxon>
        <taxon>Metazoa</taxon>
        <taxon>Ecdysozoa</taxon>
        <taxon>Arthropoda</taxon>
        <taxon>Hexapoda</taxon>
        <taxon>Insecta</taxon>
        <taxon>Pterygota</taxon>
        <taxon>Neoptera</taxon>
        <taxon>Endopterygota</taxon>
        <taxon>Lepidoptera</taxon>
        <taxon>Glossata</taxon>
        <taxon>Ditrysia</taxon>
        <taxon>Tineoidea</taxon>
        <taxon>Psychidae</taxon>
        <taxon>Oiketicinae</taxon>
        <taxon>Eumeta</taxon>
    </lineage>
</organism>
<reference evidence="2 3" key="1">
    <citation type="journal article" date="2019" name="Commun. Biol.">
        <title>The bagworm genome reveals a unique fibroin gene that provides high tensile strength.</title>
        <authorList>
            <person name="Kono N."/>
            <person name="Nakamura H."/>
            <person name="Ohtoshi R."/>
            <person name="Tomita M."/>
            <person name="Numata K."/>
            <person name="Arakawa K."/>
        </authorList>
    </citation>
    <scope>NUCLEOTIDE SEQUENCE [LARGE SCALE GENOMIC DNA]</scope>
</reference>
<dbReference type="OrthoDB" id="425681at2759"/>
<evidence type="ECO:0000256" key="1">
    <source>
        <dbReference type="SAM" id="MobiDB-lite"/>
    </source>
</evidence>
<evidence type="ECO:0000313" key="2">
    <source>
        <dbReference type="EMBL" id="GBP37682.1"/>
    </source>
</evidence>
<dbReference type="Proteomes" id="UP000299102">
    <property type="component" value="Unassembled WGS sequence"/>
</dbReference>
<evidence type="ECO:0000313" key="3">
    <source>
        <dbReference type="Proteomes" id="UP000299102"/>
    </source>
</evidence>